<evidence type="ECO:0000256" key="5">
    <source>
        <dbReference type="ARBA" id="ARBA00022989"/>
    </source>
</evidence>
<accession>A0A7J9RNQ7</accession>
<proteinExistence type="predicted"/>
<feature type="transmembrane region" description="Helical" evidence="7">
    <location>
        <begin position="86"/>
        <end position="111"/>
    </location>
</feature>
<dbReference type="GeneID" id="68930162"/>
<feature type="transmembrane region" description="Helical" evidence="7">
    <location>
        <begin position="62"/>
        <end position="80"/>
    </location>
</feature>
<feature type="transmembrane region" description="Helical" evidence="7">
    <location>
        <begin position="155"/>
        <end position="173"/>
    </location>
</feature>
<dbReference type="PANTHER" id="PTHR23517">
    <property type="entry name" value="RESISTANCE PROTEIN MDTM, PUTATIVE-RELATED-RELATED"/>
    <property type="match status" value="1"/>
</dbReference>
<comment type="subcellular location">
    <subcellularLocation>
        <location evidence="1">Cell membrane</location>
        <topology evidence="1">Multi-pass membrane protein</topology>
    </subcellularLocation>
</comment>
<evidence type="ECO:0000313" key="9">
    <source>
        <dbReference type="Proteomes" id="UP000582213"/>
    </source>
</evidence>
<dbReference type="RefSeq" id="WP_231113775.1">
    <property type="nucleotide sequence ID" value="NZ_CP045484.1"/>
</dbReference>
<keyword evidence="5 7" id="KW-1133">Transmembrane helix</keyword>
<keyword evidence="3" id="KW-1003">Cell membrane</keyword>
<dbReference type="Gene3D" id="1.20.1250.20">
    <property type="entry name" value="MFS general substrate transporter like domains"/>
    <property type="match status" value="1"/>
</dbReference>
<evidence type="ECO:0000256" key="6">
    <source>
        <dbReference type="ARBA" id="ARBA00023136"/>
    </source>
</evidence>
<comment type="caution">
    <text evidence="8">The sequence shown here is derived from an EMBL/GenBank/DDBJ whole genome shotgun (WGS) entry which is preliminary data.</text>
</comment>
<keyword evidence="4 7" id="KW-0812">Transmembrane</keyword>
<dbReference type="InterPro" id="IPR011701">
    <property type="entry name" value="MFS"/>
</dbReference>
<evidence type="ECO:0000256" key="4">
    <source>
        <dbReference type="ARBA" id="ARBA00022692"/>
    </source>
</evidence>
<evidence type="ECO:0000256" key="2">
    <source>
        <dbReference type="ARBA" id="ARBA00022448"/>
    </source>
</evidence>
<dbReference type="Pfam" id="PF07690">
    <property type="entry name" value="MFS_1"/>
    <property type="match status" value="1"/>
</dbReference>
<feature type="transmembrane region" description="Helical" evidence="7">
    <location>
        <begin position="31"/>
        <end position="50"/>
    </location>
</feature>
<dbReference type="InterPro" id="IPR050171">
    <property type="entry name" value="MFS_Transporters"/>
</dbReference>
<keyword evidence="6 7" id="KW-0472">Membrane</keyword>
<evidence type="ECO:0000256" key="1">
    <source>
        <dbReference type="ARBA" id="ARBA00004651"/>
    </source>
</evidence>
<dbReference type="GO" id="GO:0022857">
    <property type="term" value="F:transmembrane transporter activity"/>
    <property type="evidence" value="ECO:0007669"/>
    <property type="project" value="InterPro"/>
</dbReference>
<evidence type="ECO:0000313" key="8">
    <source>
        <dbReference type="EMBL" id="MBB5252637.1"/>
    </source>
</evidence>
<evidence type="ECO:0000256" key="7">
    <source>
        <dbReference type="SAM" id="Phobius"/>
    </source>
</evidence>
<dbReference type="EMBL" id="JACHFY010000001">
    <property type="protein sequence ID" value="MBB5252637.1"/>
    <property type="molecule type" value="Genomic_DNA"/>
</dbReference>
<keyword evidence="2" id="KW-0813">Transport</keyword>
<name>A0A7J9RNQ7_SULOH</name>
<dbReference type="SUPFAM" id="SSF103473">
    <property type="entry name" value="MFS general substrate transporter"/>
    <property type="match status" value="1"/>
</dbReference>
<sequence>MVQFIFAFVGSQILFGFTVYSVNVLKISSLLIGYFISLNSLITSLFQEPIGRFMIKLNLKYMYILGSLIFSLSYLSIIYIKNIIGLTIFIILISLGEIILNPIILSVSYIISRKYHGNEIGIAMAYTRMAEGLGRAFSTSITAYLFSVNDYRLDFILLSLVGIVSLIANRVIYTSLRNNF</sequence>
<reference evidence="8 9" key="1">
    <citation type="submission" date="2020-08" db="EMBL/GenBank/DDBJ databases">
        <title>Genomic Encyclopedia of Type Strains, Phase IV (KMG-IV): sequencing the most valuable type-strain genomes for metagenomic binning, comparative biology and taxonomic classification.</title>
        <authorList>
            <person name="Goeker M."/>
        </authorList>
    </citation>
    <scope>NUCLEOTIDE SEQUENCE [LARGE SCALE GENOMIC DNA]</scope>
    <source>
        <strain evidence="8 9">DSM 12421</strain>
    </source>
</reference>
<protein>
    <submittedName>
        <fullName evidence="8">MFS family permease</fullName>
    </submittedName>
</protein>
<gene>
    <name evidence="8" type="ORF">HNQ62_000355</name>
</gene>
<dbReference type="PANTHER" id="PTHR23517:SF14">
    <property type="entry name" value="PUTATIVE-RELATED"/>
    <property type="match status" value="1"/>
</dbReference>
<dbReference type="Proteomes" id="UP000582213">
    <property type="component" value="Unassembled WGS sequence"/>
</dbReference>
<dbReference type="AlphaFoldDB" id="A0A7J9RNQ7"/>
<organism evidence="8 9">
    <name type="scientific">Sulfurisphaera ohwakuensis</name>
    <dbReference type="NCBI Taxonomy" id="69656"/>
    <lineage>
        <taxon>Archaea</taxon>
        <taxon>Thermoproteota</taxon>
        <taxon>Thermoprotei</taxon>
        <taxon>Sulfolobales</taxon>
        <taxon>Sulfolobaceae</taxon>
        <taxon>Sulfurisphaera</taxon>
    </lineage>
</organism>
<evidence type="ECO:0000256" key="3">
    <source>
        <dbReference type="ARBA" id="ARBA00022475"/>
    </source>
</evidence>
<dbReference type="InterPro" id="IPR036259">
    <property type="entry name" value="MFS_trans_sf"/>
</dbReference>
<dbReference type="GO" id="GO:0005886">
    <property type="term" value="C:plasma membrane"/>
    <property type="evidence" value="ECO:0007669"/>
    <property type="project" value="UniProtKB-SubCell"/>
</dbReference>